<proteinExistence type="predicted"/>
<accession>A0A8R7PJN7</accession>
<reference evidence="1" key="2">
    <citation type="submission" date="2018-03" db="EMBL/GenBank/DDBJ databases">
        <title>The Triticum urartu genome reveals the dynamic nature of wheat genome evolution.</title>
        <authorList>
            <person name="Ling H."/>
            <person name="Ma B."/>
            <person name="Shi X."/>
            <person name="Liu H."/>
            <person name="Dong L."/>
            <person name="Sun H."/>
            <person name="Cao Y."/>
            <person name="Gao Q."/>
            <person name="Zheng S."/>
            <person name="Li Y."/>
            <person name="Yu Y."/>
            <person name="Du H."/>
            <person name="Qi M."/>
            <person name="Li Y."/>
            <person name="Yu H."/>
            <person name="Cui Y."/>
            <person name="Wang N."/>
            <person name="Chen C."/>
            <person name="Wu H."/>
            <person name="Zhao Y."/>
            <person name="Zhang J."/>
            <person name="Li Y."/>
            <person name="Zhou W."/>
            <person name="Zhang B."/>
            <person name="Hu W."/>
            <person name="Eijk M."/>
            <person name="Tang J."/>
            <person name="Witsenboer H."/>
            <person name="Zhao S."/>
            <person name="Li Z."/>
            <person name="Zhang A."/>
            <person name="Wang D."/>
            <person name="Liang C."/>
        </authorList>
    </citation>
    <scope>NUCLEOTIDE SEQUENCE [LARGE SCALE GENOMIC DNA]</scope>
    <source>
        <strain evidence="1">cv. G1812</strain>
    </source>
</reference>
<dbReference type="AlphaFoldDB" id="A0A8R7PJN7"/>
<reference evidence="2" key="1">
    <citation type="journal article" date="2013" name="Nature">
        <title>Draft genome of the wheat A-genome progenitor Triticum urartu.</title>
        <authorList>
            <person name="Ling H.Q."/>
            <person name="Zhao S."/>
            <person name="Liu D."/>
            <person name="Wang J."/>
            <person name="Sun H."/>
            <person name="Zhang C."/>
            <person name="Fan H."/>
            <person name="Li D."/>
            <person name="Dong L."/>
            <person name="Tao Y."/>
            <person name="Gao C."/>
            <person name="Wu H."/>
            <person name="Li Y."/>
            <person name="Cui Y."/>
            <person name="Guo X."/>
            <person name="Zheng S."/>
            <person name="Wang B."/>
            <person name="Yu K."/>
            <person name="Liang Q."/>
            <person name="Yang W."/>
            <person name="Lou X."/>
            <person name="Chen J."/>
            <person name="Feng M."/>
            <person name="Jian J."/>
            <person name="Zhang X."/>
            <person name="Luo G."/>
            <person name="Jiang Y."/>
            <person name="Liu J."/>
            <person name="Wang Z."/>
            <person name="Sha Y."/>
            <person name="Zhang B."/>
            <person name="Wu H."/>
            <person name="Tang D."/>
            <person name="Shen Q."/>
            <person name="Xue P."/>
            <person name="Zou S."/>
            <person name="Wang X."/>
            <person name="Liu X."/>
            <person name="Wang F."/>
            <person name="Yang Y."/>
            <person name="An X."/>
            <person name="Dong Z."/>
            <person name="Zhang K."/>
            <person name="Zhang X."/>
            <person name="Luo M.C."/>
            <person name="Dvorak J."/>
            <person name="Tong Y."/>
            <person name="Wang J."/>
            <person name="Yang H."/>
            <person name="Li Z."/>
            <person name="Wang D."/>
            <person name="Zhang A."/>
            <person name="Wang J."/>
        </authorList>
    </citation>
    <scope>NUCLEOTIDE SEQUENCE</scope>
    <source>
        <strain evidence="2">cv. G1812</strain>
    </source>
</reference>
<name>A0A8R7PJN7_TRIUA</name>
<evidence type="ECO:0000313" key="2">
    <source>
        <dbReference type="Proteomes" id="UP000015106"/>
    </source>
</evidence>
<organism evidence="1 2">
    <name type="scientific">Triticum urartu</name>
    <name type="common">Red wild einkorn</name>
    <name type="synonym">Crithodium urartu</name>
    <dbReference type="NCBI Taxonomy" id="4572"/>
    <lineage>
        <taxon>Eukaryota</taxon>
        <taxon>Viridiplantae</taxon>
        <taxon>Streptophyta</taxon>
        <taxon>Embryophyta</taxon>
        <taxon>Tracheophyta</taxon>
        <taxon>Spermatophyta</taxon>
        <taxon>Magnoliopsida</taxon>
        <taxon>Liliopsida</taxon>
        <taxon>Poales</taxon>
        <taxon>Poaceae</taxon>
        <taxon>BOP clade</taxon>
        <taxon>Pooideae</taxon>
        <taxon>Triticodae</taxon>
        <taxon>Triticeae</taxon>
        <taxon>Triticinae</taxon>
        <taxon>Triticum</taxon>
    </lineage>
</organism>
<sequence>MESNGEAYPTAPPWMAVIRPQWPGTNF</sequence>
<keyword evidence="2" id="KW-1185">Reference proteome</keyword>
<dbReference type="Proteomes" id="UP000015106">
    <property type="component" value="Chromosome 2"/>
</dbReference>
<protein>
    <submittedName>
        <fullName evidence="1">Uncharacterized protein</fullName>
    </submittedName>
</protein>
<dbReference type="Gramene" id="TuG1812G0200005096.01.T01">
    <property type="protein sequence ID" value="TuG1812G0200005096.01.T01.cds300929"/>
    <property type="gene ID" value="TuG1812G0200005096.01"/>
</dbReference>
<dbReference type="EnsemblPlants" id="TuG1812G0200005096.01.T01">
    <property type="protein sequence ID" value="TuG1812G0200005096.01.T01.cds300929"/>
    <property type="gene ID" value="TuG1812G0200005096.01"/>
</dbReference>
<reference evidence="1" key="3">
    <citation type="submission" date="2022-06" db="UniProtKB">
        <authorList>
            <consortium name="EnsemblPlants"/>
        </authorList>
    </citation>
    <scope>IDENTIFICATION</scope>
</reference>
<evidence type="ECO:0000313" key="1">
    <source>
        <dbReference type="EnsemblPlants" id="TuG1812G0200005096.01.T01.cds300929"/>
    </source>
</evidence>